<evidence type="ECO:0000313" key="2">
    <source>
        <dbReference type="Proteomes" id="UP000789901"/>
    </source>
</evidence>
<keyword evidence="2" id="KW-1185">Reference proteome</keyword>
<protein>
    <submittedName>
        <fullName evidence="1">9223_t:CDS:1</fullName>
    </submittedName>
</protein>
<feature type="non-terminal residue" evidence="1">
    <location>
        <position position="184"/>
    </location>
</feature>
<name>A0ABN7X7E3_GIGMA</name>
<gene>
    <name evidence="1" type="ORF">GMARGA_LOCUS39648</name>
</gene>
<dbReference type="EMBL" id="CAJVQB010095691">
    <property type="protein sequence ID" value="CAG8849319.1"/>
    <property type="molecule type" value="Genomic_DNA"/>
</dbReference>
<comment type="caution">
    <text evidence="1">The sequence shown here is derived from an EMBL/GenBank/DDBJ whole genome shotgun (WGS) entry which is preliminary data.</text>
</comment>
<organism evidence="1 2">
    <name type="scientific">Gigaspora margarita</name>
    <dbReference type="NCBI Taxonomy" id="4874"/>
    <lineage>
        <taxon>Eukaryota</taxon>
        <taxon>Fungi</taxon>
        <taxon>Fungi incertae sedis</taxon>
        <taxon>Mucoromycota</taxon>
        <taxon>Glomeromycotina</taxon>
        <taxon>Glomeromycetes</taxon>
        <taxon>Diversisporales</taxon>
        <taxon>Gigasporaceae</taxon>
        <taxon>Gigaspora</taxon>
    </lineage>
</organism>
<reference evidence="1 2" key="1">
    <citation type="submission" date="2021-06" db="EMBL/GenBank/DDBJ databases">
        <authorList>
            <person name="Kallberg Y."/>
            <person name="Tangrot J."/>
            <person name="Rosling A."/>
        </authorList>
    </citation>
    <scope>NUCLEOTIDE SEQUENCE [LARGE SCALE GENOMIC DNA]</scope>
    <source>
        <strain evidence="1 2">120-4 pot B 10/14</strain>
    </source>
</reference>
<sequence>VTLIAPGNYTVQSISYRSIPQIIFENKHLGLYNKSSEFNKAYFDDDLGKVYSVSRKVAVQSYVSFYNIYKQIAEEINVDLFFCDYFINYPCFDIAWKLGKPAVEGSSDHIFYPIYDCHVNMENESFYNRFKCAIIVPLKNAWSARDCIKNINAQRALVGVDPHWDIRGRVSNILKLSNNFFGFD</sequence>
<proteinExistence type="predicted"/>
<accession>A0ABN7X7E3</accession>
<feature type="non-terminal residue" evidence="1">
    <location>
        <position position="1"/>
    </location>
</feature>
<evidence type="ECO:0000313" key="1">
    <source>
        <dbReference type="EMBL" id="CAG8849319.1"/>
    </source>
</evidence>
<dbReference type="Proteomes" id="UP000789901">
    <property type="component" value="Unassembled WGS sequence"/>
</dbReference>